<dbReference type="AlphaFoldDB" id="A0A1R4HDI3"/>
<sequence>MKRNLRESNFLTLVEQHLPNTLKAITTPFRRKNTVTTKPTKTAVDLVSQSIAPSSRKCLTKVVCYLSLMGVSTLASGTVLEDKIPLDLSSQNAVHSWRGACGFLDELVSGAGIIKTATPKTLSTPIPKNVCHDTYNHDGASSFTTDVGEPLPKGMAHTLWRLYVPTRNERVVLNTYNFEGFGSELDTVLAVYRFDKSAGVTGFKRLKLIASNDDKKIPGNFNVASQVQFDALKGERYAIQVGSKKKSTEFVKSLTGFMFPPQGGLSMQPLRAFRYDAVRKFFESETYIVHNSTSKTLRVKASTTLGTGITLPEDFTLAPGAATVKTFTKNNTFDSTTVRTVSGELSFSGYSGATLLARTVTPMVLPVKANPGVAAKLTLTAKAQFLNNAPGQVIKIPIIVKNTSKFPALGCYVTHSVGTLQTAWTGYNPVSQKVTDEVNVPFNLAVGQSKNILVAMRTFADRFASSSQGYLLNASAIDVGCANSNVFPNAGQLGIANNIDFNSVVPKLPKVTLLNTLPSSGILDVPAAGKVFTANFHNDGTTTIQVNAKVTNHPSWNYNAAVCTVKTTDAACLASALTHEGLSLDVPAGKNFAVKVAVKPKTNTTKFNPEVDGIQLFLQKRDIGFANLSFTFGGTTKALQKK</sequence>
<dbReference type="EMBL" id="FUKI01000129">
    <property type="protein sequence ID" value="SJM94276.1"/>
    <property type="molecule type" value="Genomic_DNA"/>
</dbReference>
<name>A0A1R4HDI3_9GAMM</name>
<gene>
    <name evidence="1" type="ORF">CRENPOLYSF1_520005</name>
</gene>
<evidence type="ECO:0000313" key="2">
    <source>
        <dbReference type="Proteomes" id="UP000195667"/>
    </source>
</evidence>
<keyword evidence="2" id="KW-1185">Reference proteome</keyword>
<accession>A0A1R4HDI3</accession>
<proteinExistence type="predicted"/>
<protein>
    <submittedName>
        <fullName evidence="1">Uncharacterized protein</fullName>
    </submittedName>
</protein>
<reference evidence="2" key="1">
    <citation type="submission" date="2017-02" db="EMBL/GenBank/DDBJ databases">
        <authorList>
            <person name="Daims H."/>
        </authorList>
    </citation>
    <scope>NUCLEOTIDE SEQUENCE [LARGE SCALE GENOMIC DNA]</scope>
</reference>
<evidence type="ECO:0000313" key="1">
    <source>
        <dbReference type="EMBL" id="SJM94276.1"/>
    </source>
</evidence>
<dbReference type="Proteomes" id="UP000195667">
    <property type="component" value="Unassembled WGS sequence"/>
</dbReference>
<organism evidence="1 2">
    <name type="scientific">Crenothrix polyspora</name>
    <dbReference type="NCBI Taxonomy" id="360316"/>
    <lineage>
        <taxon>Bacteria</taxon>
        <taxon>Pseudomonadati</taxon>
        <taxon>Pseudomonadota</taxon>
        <taxon>Gammaproteobacteria</taxon>
        <taxon>Methylococcales</taxon>
        <taxon>Crenotrichaceae</taxon>
        <taxon>Crenothrix</taxon>
    </lineage>
</organism>